<reference evidence="2 3" key="1">
    <citation type="submission" date="2020-08" db="EMBL/GenBank/DDBJ databases">
        <title>Sequencing the genomes of 1000 actinobacteria strains.</title>
        <authorList>
            <person name="Klenk H.-P."/>
        </authorList>
    </citation>
    <scope>NUCLEOTIDE SEQUENCE [LARGE SCALE GENOMIC DNA]</scope>
    <source>
        <strain evidence="2 3">DSM 44786</strain>
    </source>
</reference>
<dbReference type="SUPFAM" id="SSF55781">
    <property type="entry name" value="GAF domain-like"/>
    <property type="match status" value="1"/>
</dbReference>
<evidence type="ECO:0000313" key="3">
    <source>
        <dbReference type="Proteomes" id="UP000573327"/>
    </source>
</evidence>
<accession>A0A7W7S9E7</accession>
<feature type="domain" description="GAF" evidence="1">
    <location>
        <begin position="80"/>
        <end position="214"/>
    </location>
</feature>
<sequence>MLESHRAVPQPRRTPEALDLARLHDRTMSGDPDIPEPRPEIGDSWERLRRLGLDPERGRNAYRLSLAEVEHRRRETHLSEILPVLRSTLLLPTTGIPLILAISDGEGHVLWHEGERPLLRTADGIGFETGARWVEDEVGTNGIGMALRVRRPMQVHSAEHYLRSHHDWTCVAAPIHDPRTGQLLGAVNLSGPARTMAPYLLPLAATAARLAEAELKARQLEALHRLRTVATPLLARVEQPAMVVDSAGWTAATIGLPPVPRLRLPAEGLGSSPTLWLPTFGECAVEPLADGWLIRPLGGGTGADGLAEQTEGARITLDLRRGTRPELGVRGAVGSWSHALSPRHAELVLLLAVHRDGLSAAQLAEALFGDKARTVTVRAEISRLRRYLGGLLDHRPYRLSRSAEVSVLPPDDPYDLLPTSSAPAVRELRADLLRGALRLPGAGCLGSWPGRSADG</sequence>
<organism evidence="2 3">
    <name type="scientific">Kitasatospora gansuensis</name>
    <dbReference type="NCBI Taxonomy" id="258050"/>
    <lineage>
        <taxon>Bacteria</taxon>
        <taxon>Bacillati</taxon>
        <taxon>Actinomycetota</taxon>
        <taxon>Actinomycetes</taxon>
        <taxon>Kitasatosporales</taxon>
        <taxon>Streptomycetaceae</taxon>
        <taxon>Kitasatospora</taxon>
    </lineage>
</organism>
<dbReference type="InterPro" id="IPR029016">
    <property type="entry name" value="GAF-like_dom_sf"/>
</dbReference>
<dbReference type="EMBL" id="JACHJR010000001">
    <property type="protein sequence ID" value="MBB4946325.1"/>
    <property type="molecule type" value="Genomic_DNA"/>
</dbReference>
<dbReference type="Gene3D" id="3.30.450.40">
    <property type="match status" value="1"/>
</dbReference>
<dbReference type="RefSeq" id="WP_246510988.1">
    <property type="nucleotide sequence ID" value="NZ_JACHJR010000001.1"/>
</dbReference>
<protein>
    <recommendedName>
        <fullName evidence="1">GAF domain-containing protein</fullName>
    </recommendedName>
</protein>
<name>A0A7W7S9E7_9ACTN</name>
<dbReference type="Pfam" id="PF01590">
    <property type="entry name" value="GAF"/>
    <property type="match status" value="1"/>
</dbReference>
<evidence type="ECO:0000313" key="2">
    <source>
        <dbReference type="EMBL" id="MBB4946325.1"/>
    </source>
</evidence>
<dbReference type="Proteomes" id="UP000573327">
    <property type="component" value="Unassembled WGS sequence"/>
</dbReference>
<dbReference type="InterPro" id="IPR003018">
    <property type="entry name" value="GAF"/>
</dbReference>
<proteinExistence type="predicted"/>
<gene>
    <name evidence="2" type="ORF">F4556_001860</name>
</gene>
<evidence type="ECO:0000259" key="1">
    <source>
        <dbReference type="Pfam" id="PF01590"/>
    </source>
</evidence>
<keyword evidence="3" id="KW-1185">Reference proteome</keyword>
<dbReference type="AlphaFoldDB" id="A0A7W7S9E7"/>
<comment type="caution">
    <text evidence="2">The sequence shown here is derived from an EMBL/GenBank/DDBJ whole genome shotgun (WGS) entry which is preliminary data.</text>
</comment>